<dbReference type="AlphaFoldDB" id="A0A1S1NBC2"/>
<protein>
    <recommendedName>
        <fullName evidence="3">UmuC domain-containing protein</fullName>
    </recommendedName>
</protein>
<dbReference type="RefSeq" id="WP_070990754.1">
    <property type="nucleotide sequence ID" value="NZ_CBCSHD010000001.1"/>
</dbReference>
<dbReference type="InterPro" id="IPR050356">
    <property type="entry name" value="SulA_CellDiv_inhibitor"/>
</dbReference>
<dbReference type="InterPro" id="IPR001126">
    <property type="entry name" value="UmuC"/>
</dbReference>
<comment type="similarity">
    <text evidence="1">Belongs to the DNA polymerase type-Y family.</text>
</comment>
<gene>
    <name evidence="4" type="ORF">BIW53_04945</name>
</gene>
<evidence type="ECO:0000256" key="2">
    <source>
        <dbReference type="ARBA" id="ARBA00022763"/>
    </source>
</evidence>
<dbReference type="Gene3D" id="3.30.70.270">
    <property type="match status" value="1"/>
</dbReference>
<keyword evidence="5" id="KW-1185">Reference proteome</keyword>
<dbReference type="Pfam" id="PF00817">
    <property type="entry name" value="IMS"/>
    <property type="match status" value="1"/>
</dbReference>
<dbReference type="SUPFAM" id="SSF56672">
    <property type="entry name" value="DNA/RNA polymerases"/>
    <property type="match status" value="1"/>
</dbReference>
<sequence length="467" mass="53215">MTLWLYLHFKHLQLDSLTLSHNSTPVVIVNGHSNRVVQVCTLAKQSGITVGMGLASAASLSEKLQVVAYDEQAEQARLQEIAQWLYLVTADISLFPPDGILLKVSNMLSLYQGLTIYWQHIQAHLSHLDLNYHYATGYSALAARLLARGQSDIITDDESLLQSSINSFDLLQTDLSERTCEQLRRVRITKLSQLLCIPVSELAKRFDIELVHYVGRLQGQLKYPLIFYVPEEQFSRHLTLLFELENLQWLAKPMAKLLKQLELFLRQRNKLAQQVLLTLQLRDAEPVLIQVAISAGESRAHAWQSLIELKLSNISLNAPIQAITLSAEYLLDNQCVNNELFQSLQGQSEIPALIAKLQAKLGECSVQGVTIDSDHRPERAFHFVDPSHSFTEQTRIKDLQRPSMLLPEVAPLQEKVTIYSGPERICTGWWDNQAVARDYYIARNEQGKWLWVYKEPSQQWFVQGIFC</sequence>
<dbReference type="PANTHER" id="PTHR35369:SF2">
    <property type="entry name" value="BLR3025 PROTEIN"/>
    <property type="match status" value="1"/>
</dbReference>
<dbReference type="EMBL" id="MNAN01000026">
    <property type="protein sequence ID" value="OHU96676.1"/>
    <property type="molecule type" value="Genomic_DNA"/>
</dbReference>
<dbReference type="InterPro" id="IPR043128">
    <property type="entry name" value="Rev_trsase/Diguanyl_cyclase"/>
</dbReference>
<evidence type="ECO:0000256" key="1">
    <source>
        <dbReference type="ARBA" id="ARBA00010945"/>
    </source>
</evidence>
<proteinExistence type="inferred from homology"/>
<dbReference type="CDD" id="cd03468">
    <property type="entry name" value="PolY_like"/>
    <property type="match status" value="1"/>
</dbReference>
<dbReference type="GO" id="GO:0006281">
    <property type="term" value="P:DNA repair"/>
    <property type="evidence" value="ECO:0007669"/>
    <property type="project" value="InterPro"/>
</dbReference>
<reference evidence="4 5" key="1">
    <citation type="submission" date="2016-10" db="EMBL/GenBank/DDBJ databases">
        <title>Pseudoalteromonas amylolytica sp. nov., isolated from the surface seawater.</title>
        <authorList>
            <person name="Wu Y.-H."/>
            <person name="Cheng H."/>
            <person name="Jin X.-B."/>
            <person name="Wang C.-S."/>
            <person name="Xu X.-W."/>
        </authorList>
    </citation>
    <scope>NUCLEOTIDE SEQUENCE [LARGE SCALE GENOMIC DNA]</scope>
    <source>
        <strain evidence="4 5">JCM 12483</strain>
    </source>
</reference>
<dbReference type="Proteomes" id="UP000180253">
    <property type="component" value="Unassembled WGS sequence"/>
</dbReference>
<organism evidence="4 5">
    <name type="scientific">Pseudoalteromonas byunsanensis</name>
    <dbReference type="NCBI Taxonomy" id="327939"/>
    <lineage>
        <taxon>Bacteria</taxon>
        <taxon>Pseudomonadati</taxon>
        <taxon>Pseudomonadota</taxon>
        <taxon>Gammaproteobacteria</taxon>
        <taxon>Alteromonadales</taxon>
        <taxon>Pseudoalteromonadaceae</taxon>
        <taxon>Pseudoalteromonas</taxon>
    </lineage>
</organism>
<keyword evidence="2" id="KW-0227">DNA damage</keyword>
<dbReference type="Gene3D" id="3.40.1170.60">
    <property type="match status" value="1"/>
</dbReference>
<comment type="caution">
    <text evidence="4">The sequence shown here is derived from an EMBL/GenBank/DDBJ whole genome shotgun (WGS) entry which is preliminary data.</text>
</comment>
<feature type="domain" description="UmuC" evidence="3">
    <location>
        <begin position="22"/>
        <end position="147"/>
    </location>
</feature>
<accession>A0A1S1NBC2</accession>
<evidence type="ECO:0000313" key="5">
    <source>
        <dbReference type="Proteomes" id="UP000180253"/>
    </source>
</evidence>
<dbReference type="STRING" id="327939.BIW53_04945"/>
<dbReference type="OrthoDB" id="5298951at2"/>
<evidence type="ECO:0000259" key="3">
    <source>
        <dbReference type="Pfam" id="PF00817"/>
    </source>
</evidence>
<evidence type="ECO:0000313" key="4">
    <source>
        <dbReference type="EMBL" id="OHU96676.1"/>
    </source>
</evidence>
<name>A0A1S1NBC2_9GAMM</name>
<dbReference type="InterPro" id="IPR043502">
    <property type="entry name" value="DNA/RNA_pol_sf"/>
</dbReference>
<dbReference type="PANTHER" id="PTHR35369">
    <property type="entry name" value="BLR3025 PROTEIN-RELATED"/>
    <property type="match status" value="1"/>
</dbReference>